<dbReference type="SUPFAM" id="SSF52540">
    <property type="entry name" value="P-loop containing nucleoside triphosphate hydrolases"/>
    <property type="match status" value="1"/>
</dbReference>
<evidence type="ECO:0000313" key="5">
    <source>
        <dbReference type="Proteomes" id="UP000312032"/>
    </source>
</evidence>
<comment type="caution">
    <text evidence="4">The sequence shown here is derived from an EMBL/GenBank/DDBJ whole genome shotgun (WGS) entry which is preliminary data.</text>
</comment>
<sequence length="279" mass="31971">MSSKIRIEDARRFRVGDGFRLSDVDPTATPGFSGSDKDLKKELVQHDEEIGVLQEKLHAEKQNSLLIIAQGMDTSGKGGLIKRLLDPMSPLGYRVQPFGRPTEEEAAHDFLWRVERALPKPGEVVCFDRSHYEDVLVQKVDALAPAEEIERRYGAIVEFEQQLAERNIMLIKVMLHISKDFQKENLRDRLQNPEKLWKFDPSDLNARAEWDEYMDAYQIALERTSTETAPWYCIPGDNKDYARAVVKHLVVDALRTIDPQYPTPDFDPKAELATLESMD</sequence>
<gene>
    <name evidence="4" type="ORF">FHE74_05435</name>
</gene>
<dbReference type="RefSeq" id="WP_139465493.1">
    <property type="nucleotide sequence ID" value="NZ_VDHJ01000006.1"/>
</dbReference>
<dbReference type="OrthoDB" id="9775224at2"/>
<dbReference type="InterPro" id="IPR027417">
    <property type="entry name" value="P-loop_NTPase"/>
</dbReference>
<dbReference type="AlphaFoldDB" id="A0A5C4U3Q4"/>
<keyword evidence="5" id="KW-1185">Reference proteome</keyword>
<feature type="domain" description="Polyphosphate kinase-2-related" evidence="3">
    <location>
        <begin position="35"/>
        <end position="258"/>
    </location>
</feature>
<dbReference type="PANTHER" id="PTHR34383">
    <property type="entry name" value="POLYPHOSPHATE:AMP PHOSPHOTRANSFERASE-RELATED"/>
    <property type="match status" value="1"/>
</dbReference>
<dbReference type="GO" id="GO:0006797">
    <property type="term" value="P:polyphosphate metabolic process"/>
    <property type="evidence" value="ECO:0007669"/>
    <property type="project" value="InterPro"/>
</dbReference>
<dbReference type="EMBL" id="VDHJ01000006">
    <property type="protein sequence ID" value="TNL97778.1"/>
    <property type="molecule type" value="Genomic_DNA"/>
</dbReference>
<proteinExistence type="predicted"/>
<evidence type="ECO:0000313" key="4">
    <source>
        <dbReference type="EMBL" id="TNL97778.1"/>
    </source>
</evidence>
<dbReference type="PIRSF" id="PIRSF028756">
    <property type="entry name" value="PPK2_prd"/>
    <property type="match status" value="1"/>
</dbReference>
<keyword evidence="1 4" id="KW-0808">Transferase</keyword>
<dbReference type="PANTHER" id="PTHR34383:SF3">
    <property type="entry name" value="POLYPHOSPHATE:AMP PHOSPHOTRANSFERASE"/>
    <property type="match status" value="1"/>
</dbReference>
<dbReference type="InterPro" id="IPR022488">
    <property type="entry name" value="PPK2-related"/>
</dbReference>
<dbReference type="Gene3D" id="3.40.50.300">
    <property type="entry name" value="P-loop containing nucleotide triphosphate hydrolases"/>
    <property type="match status" value="1"/>
</dbReference>
<name>A0A5C4U3Q4_9CORY</name>
<protein>
    <submittedName>
        <fullName evidence="4">PPK2 family polyphosphate--nucleotide phosphotransferase</fullName>
    </submittedName>
</protein>
<accession>A0A5C4U3Q4</accession>
<dbReference type="InterPro" id="IPR016898">
    <property type="entry name" value="Polyphosphate_phosphotransfera"/>
</dbReference>
<evidence type="ECO:0000256" key="2">
    <source>
        <dbReference type="ARBA" id="ARBA00022777"/>
    </source>
</evidence>
<organism evidence="4 5">
    <name type="scientific">Corynebacterium tapiri</name>
    <dbReference type="NCBI Taxonomy" id="1448266"/>
    <lineage>
        <taxon>Bacteria</taxon>
        <taxon>Bacillati</taxon>
        <taxon>Actinomycetota</taxon>
        <taxon>Actinomycetes</taxon>
        <taxon>Mycobacteriales</taxon>
        <taxon>Corynebacteriaceae</taxon>
        <taxon>Corynebacterium</taxon>
    </lineage>
</organism>
<evidence type="ECO:0000259" key="3">
    <source>
        <dbReference type="Pfam" id="PF03976"/>
    </source>
</evidence>
<dbReference type="GO" id="GO:0008976">
    <property type="term" value="F:polyphosphate kinase activity"/>
    <property type="evidence" value="ECO:0007669"/>
    <property type="project" value="InterPro"/>
</dbReference>
<reference evidence="4 5" key="1">
    <citation type="submission" date="2019-06" db="EMBL/GenBank/DDBJ databases">
        <authorList>
            <person name="Li J."/>
        </authorList>
    </citation>
    <scope>NUCLEOTIDE SEQUENCE [LARGE SCALE GENOMIC DNA]</scope>
    <source>
        <strain evidence="4 5">LMG 28165</strain>
    </source>
</reference>
<keyword evidence="2" id="KW-0418">Kinase</keyword>
<dbReference type="Proteomes" id="UP000312032">
    <property type="component" value="Unassembled WGS sequence"/>
</dbReference>
<dbReference type="InterPro" id="IPR022300">
    <property type="entry name" value="PPK2-rel_1"/>
</dbReference>
<dbReference type="NCBIfam" id="TIGR03709">
    <property type="entry name" value="PPK2_rel_1"/>
    <property type="match status" value="1"/>
</dbReference>
<dbReference type="Pfam" id="PF03976">
    <property type="entry name" value="PPK2"/>
    <property type="match status" value="1"/>
</dbReference>
<evidence type="ECO:0000256" key="1">
    <source>
        <dbReference type="ARBA" id="ARBA00022679"/>
    </source>
</evidence>